<gene>
    <name evidence="2" type="ORF">EDD62_1308</name>
</gene>
<dbReference type="Proteomes" id="UP000277108">
    <property type="component" value="Unassembled WGS sequence"/>
</dbReference>
<proteinExistence type="predicted"/>
<name>A0A3N5BG06_9BACL</name>
<keyword evidence="1" id="KW-1133">Transmembrane helix</keyword>
<organism evidence="2 3">
    <name type="scientific">Abyssicoccus albus</name>
    <dbReference type="NCBI Taxonomy" id="1817405"/>
    <lineage>
        <taxon>Bacteria</taxon>
        <taxon>Bacillati</taxon>
        <taxon>Bacillota</taxon>
        <taxon>Bacilli</taxon>
        <taxon>Bacillales</taxon>
        <taxon>Abyssicoccaceae</taxon>
    </lineage>
</organism>
<evidence type="ECO:0000256" key="1">
    <source>
        <dbReference type="SAM" id="Phobius"/>
    </source>
</evidence>
<feature type="transmembrane region" description="Helical" evidence="1">
    <location>
        <begin position="20"/>
        <end position="42"/>
    </location>
</feature>
<sequence length="44" mass="4985">MENKSKVNDELMSLKGTLFSTLFFVGGSIMLWTGVLLALYLLRF</sequence>
<dbReference type="AlphaFoldDB" id="A0A3N5BG06"/>
<keyword evidence="3" id="KW-1185">Reference proteome</keyword>
<evidence type="ECO:0000313" key="3">
    <source>
        <dbReference type="Proteomes" id="UP000277108"/>
    </source>
</evidence>
<dbReference type="RefSeq" id="WP_264080374.1">
    <property type="nucleotide sequence ID" value="NZ_CBCSGK010000004.1"/>
</dbReference>
<evidence type="ECO:0000313" key="2">
    <source>
        <dbReference type="EMBL" id="RPF56654.1"/>
    </source>
</evidence>
<dbReference type="EMBL" id="RKRK01000003">
    <property type="protein sequence ID" value="RPF56654.1"/>
    <property type="molecule type" value="Genomic_DNA"/>
</dbReference>
<keyword evidence="1" id="KW-0812">Transmembrane</keyword>
<accession>A0A3N5BG06</accession>
<comment type="caution">
    <text evidence="2">The sequence shown here is derived from an EMBL/GenBank/DDBJ whole genome shotgun (WGS) entry which is preliminary data.</text>
</comment>
<keyword evidence="1" id="KW-0472">Membrane</keyword>
<reference evidence="2 3" key="1">
    <citation type="submission" date="2018-11" db="EMBL/GenBank/DDBJ databases">
        <title>Genomic Encyclopedia of Type Strains, Phase IV (KMG-IV): sequencing the most valuable type-strain genomes for metagenomic binning, comparative biology and taxonomic classification.</title>
        <authorList>
            <person name="Goeker M."/>
        </authorList>
    </citation>
    <scope>NUCLEOTIDE SEQUENCE [LARGE SCALE GENOMIC DNA]</scope>
    <source>
        <strain evidence="2 3">DSM 29158</strain>
    </source>
</reference>
<protein>
    <submittedName>
        <fullName evidence="2">Uncharacterized protein</fullName>
    </submittedName>
</protein>